<dbReference type="HAMAP" id="MF_01077">
    <property type="entry name" value="RimP"/>
    <property type="match status" value="1"/>
</dbReference>
<comment type="subcellular location">
    <subcellularLocation>
        <location evidence="3">Cytoplasm</location>
    </subcellularLocation>
</comment>
<dbReference type="Pfam" id="PF17384">
    <property type="entry name" value="DUF150_C"/>
    <property type="match status" value="1"/>
</dbReference>
<dbReference type="InterPro" id="IPR028998">
    <property type="entry name" value="RimP_C"/>
</dbReference>
<dbReference type="FunFam" id="3.30.300.70:FF:000001">
    <property type="entry name" value="Ribosome maturation factor RimP"/>
    <property type="match status" value="1"/>
</dbReference>
<dbReference type="Pfam" id="PF02576">
    <property type="entry name" value="RimP_N"/>
    <property type="match status" value="1"/>
</dbReference>
<evidence type="ECO:0000256" key="3">
    <source>
        <dbReference type="HAMAP-Rule" id="MF_01077"/>
    </source>
</evidence>
<name>A0A6L5YAD1_9BACT</name>
<gene>
    <name evidence="3" type="primary">rimP</name>
    <name evidence="6" type="ORF">FYJ74_03720</name>
</gene>
<sequence length="165" mass="18190">MDMEKIFEQLKALVESLGYEFVGAETVKEAGSQILRVYIDRDGGVGLDDCERSAKEIGGLLDSAEDAFEDNYLLEVSSPGLERPLFKAEDYARFAGRSVSVRLKGVYEGRRRVTAVIEGVKDGSVLLDCGGEPLDLPLAEIQRAHLVYVEEKGQKKTFKKRGGKS</sequence>
<evidence type="ECO:0000259" key="5">
    <source>
        <dbReference type="Pfam" id="PF17384"/>
    </source>
</evidence>
<dbReference type="GO" id="GO:0006412">
    <property type="term" value="P:translation"/>
    <property type="evidence" value="ECO:0007669"/>
    <property type="project" value="TreeGrafter"/>
</dbReference>
<dbReference type="InterPro" id="IPR036847">
    <property type="entry name" value="RimP_C_sf"/>
</dbReference>
<comment type="caution">
    <text evidence="6">The sequence shown here is derived from an EMBL/GenBank/DDBJ whole genome shotgun (WGS) entry which is preliminary data.</text>
</comment>
<feature type="domain" description="Ribosome maturation factor RimP C-terminal" evidence="5">
    <location>
        <begin position="85"/>
        <end position="147"/>
    </location>
</feature>
<comment type="function">
    <text evidence="3">Required for maturation of 30S ribosomal subunits.</text>
</comment>
<comment type="similarity">
    <text evidence="3">Belongs to the RimP family.</text>
</comment>
<dbReference type="AlphaFoldDB" id="A0A6L5YAD1"/>
<dbReference type="GO" id="GO:0000028">
    <property type="term" value="P:ribosomal small subunit assembly"/>
    <property type="evidence" value="ECO:0007669"/>
    <property type="project" value="TreeGrafter"/>
</dbReference>
<protein>
    <recommendedName>
        <fullName evidence="3">Ribosome maturation factor RimP</fullName>
    </recommendedName>
</protein>
<feature type="domain" description="Ribosome maturation factor RimP N-terminal" evidence="4">
    <location>
        <begin position="10"/>
        <end position="82"/>
    </location>
</feature>
<dbReference type="Proteomes" id="UP000473699">
    <property type="component" value="Unassembled WGS sequence"/>
</dbReference>
<keyword evidence="7" id="KW-1185">Reference proteome</keyword>
<dbReference type="InterPro" id="IPR028989">
    <property type="entry name" value="RimP_N"/>
</dbReference>
<evidence type="ECO:0000259" key="4">
    <source>
        <dbReference type="Pfam" id="PF02576"/>
    </source>
</evidence>
<dbReference type="InterPro" id="IPR035956">
    <property type="entry name" value="RimP_N_sf"/>
</dbReference>
<dbReference type="PANTHER" id="PTHR33867">
    <property type="entry name" value="RIBOSOME MATURATION FACTOR RIMP"/>
    <property type="match status" value="1"/>
</dbReference>
<proteinExistence type="inferred from homology"/>
<keyword evidence="2 3" id="KW-0690">Ribosome biogenesis</keyword>
<organism evidence="6 7">
    <name type="scientific">Pyramidobacter porci</name>
    <dbReference type="NCBI Taxonomy" id="2605789"/>
    <lineage>
        <taxon>Bacteria</taxon>
        <taxon>Thermotogati</taxon>
        <taxon>Synergistota</taxon>
        <taxon>Synergistia</taxon>
        <taxon>Synergistales</taxon>
        <taxon>Dethiosulfovibrionaceae</taxon>
        <taxon>Pyramidobacter</taxon>
    </lineage>
</organism>
<dbReference type="Gene3D" id="3.30.300.70">
    <property type="entry name" value="RimP-like superfamily, N-terminal"/>
    <property type="match status" value="1"/>
</dbReference>
<reference evidence="6 7" key="1">
    <citation type="submission" date="2019-08" db="EMBL/GenBank/DDBJ databases">
        <title>In-depth cultivation of the pig gut microbiome towards novel bacterial diversity and tailored functional studies.</title>
        <authorList>
            <person name="Wylensek D."/>
            <person name="Hitch T.C.A."/>
            <person name="Clavel T."/>
        </authorList>
    </citation>
    <scope>NUCLEOTIDE SEQUENCE [LARGE SCALE GENOMIC DNA]</scope>
    <source>
        <strain evidence="6 7">SM-530-WT-4B</strain>
    </source>
</reference>
<dbReference type="PANTHER" id="PTHR33867:SF1">
    <property type="entry name" value="RIBOSOME MATURATION FACTOR RIMP"/>
    <property type="match status" value="1"/>
</dbReference>
<evidence type="ECO:0000313" key="7">
    <source>
        <dbReference type="Proteomes" id="UP000473699"/>
    </source>
</evidence>
<dbReference type="InterPro" id="IPR003728">
    <property type="entry name" value="Ribosome_maturation_RimP"/>
</dbReference>
<dbReference type="EMBL" id="VUNH01000003">
    <property type="protein sequence ID" value="MST55151.1"/>
    <property type="molecule type" value="Genomic_DNA"/>
</dbReference>
<dbReference type="SUPFAM" id="SSF75420">
    <property type="entry name" value="YhbC-like, N-terminal domain"/>
    <property type="match status" value="1"/>
</dbReference>
<dbReference type="GO" id="GO:0005829">
    <property type="term" value="C:cytosol"/>
    <property type="evidence" value="ECO:0007669"/>
    <property type="project" value="TreeGrafter"/>
</dbReference>
<evidence type="ECO:0000256" key="1">
    <source>
        <dbReference type="ARBA" id="ARBA00022490"/>
    </source>
</evidence>
<keyword evidence="1 3" id="KW-0963">Cytoplasm</keyword>
<dbReference type="SUPFAM" id="SSF74942">
    <property type="entry name" value="YhbC-like, C-terminal domain"/>
    <property type="match status" value="1"/>
</dbReference>
<accession>A0A6L5YAD1</accession>
<evidence type="ECO:0000313" key="6">
    <source>
        <dbReference type="EMBL" id="MST55151.1"/>
    </source>
</evidence>
<evidence type="ECO:0000256" key="2">
    <source>
        <dbReference type="ARBA" id="ARBA00022517"/>
    </source>
</evidence>
<dbReference type="CDD" id="cd01734">
    <property type="entry name" value="YlxS_C"/>
    <property type="match status" value="1"/>
</dbReference>